<sequence>MEWVCIFYIFGDDIQFRECTKRLVREMKINKDGNPTVPVDGKDKDLYHLLPSGSSESLLKVRIDTITTILQKFYQYIEILESSITCPYQATAVMATIHLRDGGDLTLIVGEGEDKTQYVVCRRTICGVCKSWNAMFTKFSEAFAPEVELPDDNPQAILILLQIAHLRFDQLPGGAMSLQELNRLAIVCDKYDAVATVRPFIKTWSPASRRVFSPHGNEQYLWVYWVFGYMPEFSYLAVEMQLSICTNEDGQCLTEGGAVLDEKMPPNLIGKL</sequence>
<proteinExistence type="predicted"/>
<gene>
    <name evidence="1" type="ORF">EG327_003455</name>
</gene>
<dbReference type="AlphaFoldDB" id="A0A8H3ZDF7"/>
<protein>
    <recommendedName>
        <fullName evidence="3">BTB domain-containing protein</fullName>
    </recommendedName>
</protein>
<dbReference type="Proteomes" id="UP000490939">
    <property type="component" value="Unassembled WGS sequence"/>
</dbReference>
<dbReference type="EMBL" id="WNWR01000217">
    <property type="protein sequence ID" value="KAE9988241.1"/>
    <property type="molecule type" value="Genomic_DNA"/>
</dbReference>
<organism evidence="1 2">
    <name type="scientific">Venturia inaequalis</name>
    <name type="common">Apple scab fungus</name>
    <dbReference type="NCBI Taxonomy" id="5025"/>
    <lineage>
        <taxon>Eukaryota</taxon>
        <taxon>Fungi</taxon>
        <taxon>Dikarya</taxon>
        <taxon>Ascomycota</taxon>
        <taxon>Pezizomycotina</taxon>
        <taxon>Dothideomycetes</taxon>
        <taxon>Pleosporomycetidae</taxon>
        <taxon>Venturiales</taxon>
        <taxon>Venturiaceae</taxon>
        <taxon>Venturia</taxon>
    </lineage>
</organism>
<comment type="caution">
    <text evidence="1">The sequence shown here is derived from an EMBL/GenBank/DDBJ whole genome shotgun (WGS) entry which is preliminary data.</text>
</comment>
<keyword evidence="2" id="KW-1185">Reference proteome</keyword>
<reference evidence="1 2" key="1">
    <citation type="submission" date="2019-07" db="EMBL/GenBank/DDBJ databases">
        <title>Venturia inaequalis Genome Resource.</title>
        <authorList>
            <person name="Lichtner F.J."/>
        </authorList>
    </citation>
    <scope>NUCLEOTIDE SEQUENCE [LARGE SCALE GENOMIC DNA]</scope>
    <source>
        <strain evidence="1 2">DMI_063113</strain>
    </source>
</reference>
<evidence type="ECO:0008006" key="3">
    <source>
        <dbReference type="Google" id="ProtNLM"/>
    </source>
</evidence>
<accession>A0A8H3ZDF7</accession>
<name>A0A8H3ZDF7_VENIN</name>
<evidence type="ECO:0000313" key="2">
    <source>
        <dbReference type="Proteomes" id="UP000490939"/>
    </source>
</evidence>
<evidence type="ECO:0000313" key="1">
    <source>
        <dbReference type="EMBL" id="KAE9988241.1"/>
    </source>
</evidence>